<keyword evidence="3" id="KW-1185">Reference proteome</keyword>
<name>A0A8J6EJ18_ELECQ</name>
<dbReference type="InterPro" id="IPR021281">
    <property type="entry name" value="SNAPC2"/>
</dbReference>
<reference evidence="2" key="1">
    <citation type="thesis" date="2020" institute="ProQuest LLC" country="789 East Eisenhower Parkway, Ann Arbor, MI, USA">
        <title>Comparative Genomics and Chromosome Evolution.</title>
        <authorList>
            <person name="Mudd A.B."/>
        </authorList>
    </citation>
    <scope>NUCLEOTIDE SEQUENCE</scope>
    <source>
        <strain evidence="2">HN-11 Male</strain>
        <tissue evidence="2">Kidney and liver</tissue>
    </source>
</reference>
<evidence type="ECO:0000256" key="1">
    <source>
        <dbReference type="SAM" id="MobiDB-lite"/>
    </source>
</evidence>
<sequence length="299" mass="33986">MKPPTRRRTAPRRYETPDAAQRANLRLVWTNREKMELLRGLKAQIGERRPEVTVQGRSNEEVSSYFSWLRSRAAREAVQAEYGKLVHQKKIQEVQDPVPVELWTDLAIRICSTTEKATTTAFSQALTIAAMEPVTLCHSIPSKEPPAISGQTSSTHGQSLQHKGSSEEERSSSGEEPATTNHEDGWNSLDFENIYKYLSKVVRGEELPKLSDFESAVILHLLRCIPDQFPHLHVPHIGSYLYDSYNFLTTRLESQTQEEAETQSESQAPNWKELGFCPLNPFMMTLKLLTQKEEQVPPP</sequence>
<comment type="caution">
    <text evidence="2">The sequence shown here is derived from an EMBL/GenBank/DDBJ whole genome shotgun (WGS) entry which is preliminary data.</text>
</comment>
<proteinExistence type="predicted"/>
<dbReference type="AlphaFoldDB" id="A0A8J6EJ18"/>
<dbReference type="PANTHER" id="PTHR15132:SF1">
    <property type="entry name" value="SNRNA-ACTIVATING PROTEIN COMPLEX SUBUNIT 2"/>
    <property type="match status" value="1"/>
</dbReference>
<organism evidence="2 3">
    <name type="scientific">Eleutherodactylus coqui</name>
    <name type="common">Puerto Rican coqui</name>
    <dbReference type="NCBI Taxonomy" id="57060"/>
    <lineage>
        <taxon>Eukaryota</taxon>
        <taxon>Metazoa</taxon>
        <taxon>Chordata</taxon>
        <taxon>Craniata</taxon>
        <taxon>Vertebrata</taxon>
        <taxon>Euteleostomi</taxon>
        <taxon>Amphibia</taxon>
        <taxon>Batrachia</taxon>
        <taxon>Anura</taxon>
        <taxon>Neobatrachia</taxon>
        <taxon>Hyloidea</taxon>
        <taxon>Eleutherodactylidae</taxon>
        <taxon>Eleutherodactylinae</taxon>
        <taxon>Eleutherodactylus</taxon>
        <taxon>Eleutherodactylus</taxon>
    </lineage>
</organism>
<dbReference type="GO" id="GO:0009301">
    <property type="term" value="P:snRNA transcription"/>
    <property type="evidence" value="ECO:0007669"/>
    <property type="project" value="InterPro"/>
</dbReference>
<dbReference type="GO" id="GO:0016604">
    <property type="term" value="C:nuclear body"/>
    <property type="evidence" value="ECO:0007669"/>
    <property type="project" value="TreeGrafter"/>
</dbReference>
<evidence type="ECO:0008006" key="4">
    <source>
        <dbReference type="Google" id="ProtNLM"/>
    </source>
</evidence>
<dbReference type="GO" id="GO:0016251">
    <property type="term" value="F:RNA polymerase II general transcription initiation factor activity"/>
    <property type="evidence" value="ECO:0007669"/>
    <property type="project" value="InterPro"/>
</dbReference>
<dbReference type="EMBL" id="WNTK01000340">
    <property type="protein sequence ID" value="KAG9470202.1"/>
    <property type="molecule type" value="Genomic_DNA"/>
</dbReference>
<dbReference type="Pfam" id="PF11035">
    <property type="entry name" value="SNAPC2"/>
    <property type="match status" value="1"/>
</dbReference>
<evidence type="ECO:0000313" key="2">
    <source>
        <dbReference type="EMBL" id="KAG9470202.1"/>
    </source>
</evidence>
<accession>A0A8J6EJ18</accession>
<feature type="compositionally biased region" description="Basic and acidic residues" evidence="1">
    <location>
        <begin position="164"/>
        <end position="173"/>
    </location>
</feature>
<protein>
    <recommendedName>
        <fullName evidence="4">snRNA-activating protein complex subunit 2</fullName>
    </recommendedName>
</protein>
<dbReference type="PANTHER" id="PTHR15132">
    <property type="entry name" value="SNRNA-ACTIVATING PROTEIN COMPLEX SUBUNIT 2"/>
    <property type="match status" value="1"/>
</dbReference>
<feature type="region of interest" description="Disordered" evidence="1">
    <location>
        <begin position="139"/>
        <end position="185"/>
    </location>
</feature>
<dbReference type="Proteomes" id="UP000770717">
    <property type="component" value="Unassembled WGS sequence"/>
</dbReference>
<feature type="compositionally biased region" description="Polar residues" evidence="1">
    <location>
        <begin position="149"/>
        <end position="163"/>
    </location>
</feature>
<evidence type="ECO:0000313" key="3">
    <source>
        <dbReference type="Proteomes" id="UP000770717"/>
    </source>
</evidence>
<dbReference type="OrthoDB" id="5990578at2759"/>
<gene>
    <name evidence="2" type="ORF">GDO78_018650</name>
</gene>